<evidence type="ECO:0000313" key="2">
    <source>
        <dbReference type="Proteomes" id="UP000604046"/>
    </source>
</evidence>
<evidence type="ECO:0000313" key="1">
    <source>
        <dbReference type="EMBL" id="CAE7429666.1"/>
    </source>
</evidence>
<dbReference type="EMBL" id="CAJNDS010002319">
    <property type="protein sequence ID" value="CAE7429666.1"/>
    <property type="molecule type" value="Genomic_DNA"/>
</dbReference>
<keyword evidence="2" id="KW-1185">Reference proteome</keyword>
<accession>A0A812RAY3</accession>
<name>A0A812RAY3_9DINO</name>
<sequence length="140" mass="15524">MAAQTDPWYAAHLAMLVSERATRFLLPSKLRHWQQSTVPLLLAATRTRYLLCRHLTHEQDETEVEELSLLADVFSTLCHCDAGVCVFVSAELPVRDNFLVYEADAALRHLLGQFQSLADDTTLLLDGMLHEASSSAAGLA</sequence>
<organism evidence="1 2">
    <name type="scientific">Symbiodinium natans</name>
    <dbReference type="NCBI Taxonomy" id="878477"/>
    <lineage>
        <taxon>Eukaryota</taxon>
        <taxon>Sar</taxon>
        <taxon>Alveolata</taxon>
        <taxon>Dinophyceae</taxon>
        <taxon>Suessiales</taxon>
        <taxon>Symbiodiniaceae</taxon>
        <taxon>Symbiodinium</taxon>
    </lineage>
</organism>
<comment type="caution">
    <text evidence="1">The sequence shown here is derived from an EMBL/GenBank/DDBJ whole genome shotgun (WGS) entry which is preliminary data.</text>
</comment>
<protein>
    <submittedName>
        <fullName evidence="1">Uncharacterized protein</fullName>
    </submittedName>
</protein>
<proteinExistence type="predicted"/>
<dbReference type="Proteomes" id="UP000604046">
    <property type="component" value="Unassembled WGS sequence"/>
</dbReference>
<reference evidence="1" key="1">
    <citation type="submission" date="2021-02" db="EMBL/GenBank/DDBJ databases">
        <authorList>
            <person name="Dougan E. K."/>
            <person name="Rhodes N."/>
            <person name="Thang M."/>
            <person name="Chan C."/>
        </authorList>
    </citation>
    <scope>NUCLEOTIDE SEQUENCE</scope>
</reference>
<gene>
    <name evidence="1" type="ORF">SNAT2548_LOCUS23355</name>
</gene>
<dbReference type="AlphaFoldDB" id="A0A812RAY3"/>